<feature type="transmembrane region" description="Helical" evidence="4">
    <location>
        <begin position="142"/>
        <end position="160"/>
    </location>
</feature>
<keyword evidence="3" id="KW-0175">Coiled coil</keyword>
<dbReference type="SUPFAM" id="SSF58104">
    <property type="entry name" value="Methyl-accepting chemotaxis protein (MCP) signaling domain"/>
    <property type="match status" value="1"/>
</dbReference>
<gene>
    <name evidence="6" type="ORF">A6M13_12195</name>
</gene>
<feature type="domain" description="Methyl-accepting transducer" evidence="5">
    <location>
        <begin position="211"/>
        <end position="468"/>
    </location>
</feature>
<reference evidence="6 7" key="1">
    <citation type="submission" date="2016-07" db="EMBL/GenBank/DDBJ databases">
        <title>Caryophanon tenue genome sequencing.</title>
        <authorList>
            <person name="Verma A."/>
            <person name="Pal Y."/>
            <person name="Krishnamurthi S."/>
        </authorList>
    </citation>
    <scope>NUCLEOTIDE SEQUENCE [LARGE SCALE GENOMIC DNA]</scope>
    <source>
        <strain evidence="6 7">DSM 14152</strain>
    </source>
</reference>
<dbReference type="PANTHER" id="PTHR32089:SF112">
    <property type="entry name" value="LYSOZYME-LIKE PROTEIN-RELATED"/>
    <property type="match status" value="1"/>
</dbReference>
<dbReference type="PANTHER" id="PTHR32089">
    <property type="entry name" value="METHYL-ACCEPTING CHEMOTAXIS PROTEIN MCPB"/>
    <property type="match status" value="1"/>
</dbReference>
<feature type="coiled-coil region" evidence="3">
    <location>
        <begin position="177"/>
        <end position="204"/>
    </location>
</feature>
<keyword evidence="1 2" id="KW-0807">Transducer</keyword>
<comment type="caution">
    <text evidence="6">The sequence shown here is derived from an EMBL/GenBank/DDBJ whole genome shotgun (WGS) entry which is preliminary data.</text>
</comment>
<proteinExistence type="predicted"/>
<dbReference type="Pfam" id="PF00015">
    <property type="entry name" value="MCPsignal"/>
    <property type="match status" value="1"/>
</dbReference>
<dbReference type="STRING" id="33978.A6M13_12195"/>
<dbReference type="EMBL" id="MASJ01000007">
    <property type="protein sequence ID" value="OCS86954.1"/>
    <property type="molecule type" value="Genomic_DNA"/>
</dbReference>
<name>A0A1C0YII0_9BACL</name>
<evidence type="ECO:0000256" key="3">
    <source>
        <dbReference type="SAM" id="Coils"/>
    </source>
</evidence>
<feature type="transmembrane region" description="Helical" evidence="4">
    <location>
        <begin position="69"/>
        <end position="86"/>
    </location>
</feature>
<accession>A0A1C0YII0</accession>
<dbReference type="GO" id="GO:0007165">
    <property type="term" value="P:signal transduction"/>
    <property type="evidence" value="ECO:0007669"/>
    <property type="project" value="UniProtKB-KW"/>
</dbReference>
<evidence type="ECO:0000256" key="1">
    <source>
        <dbReference type="ARBA" id="ARBA00023224"/>
    </source>
</evidence>
<evidence type="ECO:0000256" key="4">
    <source>
        <dbReference type="SAM" id="Phobius"/>
    </source>
</evidence>
<evidence type="ECO:0000256" key="2">
    <source>
        <dbReference type="PROSITE-ProRule" id="PRU00284"/>
    </source>
</evidence>
<dbReference type="Gene3D" id="1.10.287.950">
    <property type="entry name" value="Methyl-accepting chemotaxis protein"/>
    <property type="match status" value="1"/>
</dbReference>
<dbReference type="InterPro" id="IPR004089">
    <property type="entry name" value="MCPsignal_dom"/>
</dbReference>
<keyword evidence="7" id="KW-1185">Reference proteome</keyword>
<protein>
    <recommendedName>
        <fullName evidence="5">Methyl-accepting transducer domain-containing protein</fullName>
    </recommendedName>
</protein>
<dbReference type="RefSeq" id="WP_066544208.1">
    <property type="nucleotide sequence ID" value="NZ_MASJ01000007.1"/>
</dbReference>
<evidence type="ECO:0000313" key="7">
    <source>
        <dbReference type="Proteomes" id="UP000093199"/>
    </source>
</evidence>
<feature type="transmembrane region" description="Helical" evidence="4">
    <location>
        <begin position="12"/>
        <end position="32"/>
    </location>
</feature>
<dbReference type="AlphaFoldDB" id="A0A1C0YII0"/>
<dbReference type="GO" id="GO:0016020">
    <property type="term" value="C:membrane"/>
    <property type="evidence" value="ECO:0007669"/>
    <property type="project" value="InterPro"/>
</dbReference>
<dbReference type="SMART" id="SM00283">
    <property type="entry name" value="MA"/>
    <property type="match status" value="1"/>
</dbReference>
<feature type="transmembrane region" description="Helical" evidence="4">
    <location>
        <begin position="113"/>
        <end position="130"/>
    </location>
</feature>
<keyword evidence="4" id="KW-0472">Membrane</keyword>
<dbReference type="Proteomes" id="UP000093199">
    <property type="component" value="Unassembled WGS sequence"/>
</dbReference>
<keyword evidence="4" id="KW-1133">Transmembrane helix</keyword>
<organism evidence="6 7">
    <name type="scientific">Caryophanon tenue</name>
    <dbReference type="NCBI Taxonomy" id="33978"/>
    <lineage>
        <taxon>Bacteria</taxon>
        <taxon>Bacillati</taxon>
        <taxon>Bacillota</taxon>
        <taxon>Bacilli</taxon>
        <taxon>Bacillales</taxon>
        <taxon>Caryophanaceae</taxon>
        <taxon>Caryophanon</taxon>
    </lineage>
</organism>
<evidence type="ECO:0000259" key="5">
    <source>
        <dbReference type="PROSITE" id="PS50111"/>
    </source>
</evidence>
<feature type="transmembrane region" description="Helical" evidence="4">
    <location>
        <begin position="44"/>
        <end position="62"/>
    </location>
</feature>
<dbReference type="PROSITE" id="PS50111">
    <property type="entry name" value="CHEMOTAXIS_TRANSDUC_2"/>
    <property type="match status" value="1"/>
</dbReference>
<evidence type="ECO:0000313" key="6">
    <source>
        <dbReference type="EMBL" id="OCS86954.1"/>
    </source>
</evidence>
<sequence length="493" mass="54353">MENKHFSFDVKKVHLLNLKITCLMVVLIVVPWIVRDGFVETQSYIIAGLGIIVFGMINYFLNISDTIKAVLFAAMPGTIIFIIFLVDDYSLNKHYLMFITIIMATIYFNRRILIMYGVIVQTYILILYIVVPEKLLGDDVSFTGFIVLFAVYNGIQYMLAKLNEWGGSLVTASQQREQEATRLLEEANALVQKLEQSAQTLGVETDSVNRTATSLSATSTTILTSTEQIARAIQQEADSISTMHHVMHDAQSELLHTVDLSREAMAQSQQVNDQLATNAQSVNEVTMQMGDLSHSMDVTVQTMNELQQSLQTVNELLSGITKIADQTNLLALNAAIEAARAGEHGAGFAVVADEVRKLAEESAVTATQITKVTAQLFHKSTAAQEQSLRGQVTAAEGRKLLEEIAAAFNEVKVVSDHSSNNVLQSVNAIENMSKQFVELLQEVEMLSVMSQQNSAATEEIVSSIAEENKLLEAINTATAKLQLLNRELVQSTK</sequence>
<keyword evidence="4" id="KW-0812">Transmembrane</keyword>
<dbReference type="OrthoDB" id="2166737at2"/>